<accession>A0A067MZM9</accession>
<sequence length="89" mass="9549">MENPGSRGTKGRRPSAYVNYVPARLEDGANILVGHGFKLASFLGDVVYVDDWAVHRGKASKAASMANVGVWSGRLDAASAPERPLEHNK</sequence>
<dbReference type="EMBL" id="KL198018">
    <property type="protein sequence ID" value="KDQ20165.1"/>
    <property type="molecule type" value="Genomic_DNA"/>
</dbReference>
<organism evidence="1 2">
    <name type="scientific">Botryobasidium botryosum (strain FD-172 SS1)</name>
    <dbReference type="NCBI Taxonomy" id="930990"/>
    <lineage>
        <taxon>Eukaryota</taxon>
        <taxon>Fungi</taxon>
        <taxon>Dikarya</taxon>
        <taxon>Basidiomycota</taxon>
        <taxon>Agaricomycotina</taxon>
        <taxon>Agaricomycetes</taxon>
        <taxon>Cantharellales</taxon>
        <taxon>Botryobasidiaceae</taxon>
        <taxon>Botryobasidium</taxon>
    </lineage>
</organism>
<protein>
    <submittedName>
        <fullName evidence="1">Uncharacterized protein</fullName>
    </submittedName>
</protein>
<dbReference type="Proteomes" id="UP000027195">
    <property type="component" value="Unassembled WGS sequence"/>
</dbReference>
<name>A0A067MZM9_BOTB1</name>
<proteinExistence type="predicted"/>
<dbReference type="InParanoid" id="A0A067MZM9"/>
<dbReference type="AlphaFoldDB" id="A0A067MZM9"/>
<reference evidence="2" key="1">
    <citation type="journal article" date="2014" name="Proc. Natl. Acad. Sci. U.S.A.">
        <title>Extensive sampling of basidiomycete genomes demonstrates inadequacy of the white-rot/brown-rot paradigm for wood decay fungi.</title>
        <authorList>
            <person name="Riley R."/>
            <person name="Salamov A.A."/>
            <person name="Brown D.W."/>
            <person name="Nagy L.G."/>
            <person name="Floudas D."/>
            <person name="Held B.W."/>
            <person name="Levasseur A."/>
            <person name="Lombard V."/>
            <person name="Morin E."/>
            <person name="Otillar R."/>
            <person name="Lindquist E.A."/>
            <person name="Sun H."/>
            <person name="LaButti K.M."/>
            <person name="Schmutz J."/>
            <person name="Jabbour D."/>
            <person name="Luo H."/>
            <person name="Baker S.E."/>
            <person name="Pisabarro A.G."/>
            <person name="Walton J.D."/>
            <person name="Blanchette R.A."/>
            <person name="Henrissat B."/>
            <person name="Martin F."/>
            <person name="Cullen D."/>
            <person name="Hibbett D.S."/>
            <person name="Grigoriev I.V."/>
        </authorList>
    </citation>
    <scope>NUCLEOTIDE SEQUENCE [LARGE SCALE GENOMIC DNA]</scope>
    <source>
        <strain evidence="2">FD-172 SS1</strain>
    </source>
</reference>
<dbReference type="HOGENOM" id="CLU_2454424_0_0_1"/>
<keyword evidence="2" id="KW-1185">Reference proteome</keyword>
<evidence type="ECO:0000313" key="2">
    <source>
        <dbReference type="Proteomes" id="UP000027195"/>
    </source>
</evidence>
<evidence type="ECO:0000313" key="1">
    <source>
        <dbReference type="EMBL" id="KDQ20165.1"/>
    </source>
</evidence>
<gene>
    <name evidence="1" type="ORF">BOTBODRAFT_27574</name>
</gene>